<dbReference type="AlphaFoldDB" id="A0A443SEL4"/>
<dbReference type="EMBL" id="NCKV01003192">
    <property type="protein sequence ID" value="RWS25964.1"/>
    <property type="molecule type" value="Genomic_DNA"/>
</dbReference>
<comment type="caution">
    <text evidence="1">The sequence shown here is derived from an EMBL/GenBank/DDBJ whole genome shotgun (WGS) entry which is preliminary data.</text>
</comment>
<protein>
    <recommendedName>
        <fullName evidence="3">F-box domain-containing protein</fullName>
    </recommendedName>
</protein>
<dbReference type="SUPFAM" id="SSF52047">
    <property type="entry name" value="RNI-like"/>
    <property type="match status" value="1"/>
</dbReference>
<keyword evidence="2" id="KW-1185">Reference proteome</keyword>
<proteinExistence type="predicted"/>
<reference evidence="1 2" key="1">
    <citation type="journal article" date="2018" name="Gigascience">
        <title>Genomes of trombidid mites reveal novel predicted allergens and laterally-transferred genes associated with secondary metabolism.</title>
        <authorList>
            <person name="Dong X."/>
            <person name="Chaisiri K."/>
            <person name="Xia D."/>
            <person name="Armstrong S.D."/>
            <person name="Fang Y."/>
            <person name="Donnelly M.J."/>
            <person name="Kadowaki T."/>
            <person name="McGarry J.W."/>
            <person name="Darby A.C."/>
            <person name="Makepeace B.L."/>
        </authorList>
    </citation>
    <scope>NUCLEOTIDE SEQUENCE [LARGE SCALE GENOMIC DNA]</scope>
    <source>
        <strain evidence="1">UoL-UT</strain>
    </source>
</reference>
<name>A0A443SEL4_9ACAR</name>
<evidence type="ECO:0000313" key="1">
    <source>
        <dbReference type="EMBL" id="RWS25964.1"/>
    </source>
</evidence>
<dbReference type="Proteomes" id="UP000288716">
    <property type="component" value="Unassembled WGS sequence"/>
</dbReference>
<gene>
    <name evidence="1" type="ORF">B4U80_13784</name>
</gene>
<dbReference type="VEuPathDB" id="VectorBase:LDEU006076"/>
<organism evidence="1 2">
    <name type="scientific">Leptotrombidium deliense</name>
    <dbReference type="NCBI Taxonomy" id="299467"/>
    <lineage>
        <taxon>Eukaryota</taxon>
        <taxon>Metazoa</taxon>
        <taxon>Ecdysozoa</taxon>
        <taxon>Arthropoda</taxon>
        <taxon>Chelicerata</taxon>
        <taxon>Arachnida</taxon>
        <taxon>Acari</taxon>
        <taxon>Acariformes</taxon>
        <taxon>Trombidiformes</taxon>
        <taxon>Prostigmata</taxon>
        <taxon>Anystina</taxon>
        <taxon>Parasitengona</taxon>
        <taxon>Trombiculoidea</taxon>
        <taxon>Trombiculidae</taxon>
        <taxon>Leptotrombidium</taxon>
    </lineage>
</organism>
<sequence>MCGKGGNISKFSFECYSFAVHKIIGLIQNEMHNLSILHLSVHQLQNFGELLLPNLVELILYISDESDERFRLKSVCPTLHKLGLDITNISESQLFDFICNFPNVKEMDFQWTQSIFSSRIINGLRRMKSLRYLTMRSNGYRNVTEDMVEGVISVVECLKSVKRFYIRNTDFDDVEETDYFLEKINEIAISTPEQLFELQVYPTPTIRTIAPNVTLI</sequence>
<accession>A0A443SEL4</accession>
<evidence type="ECO:0008006" key="3">
    <source>
        <dbReference type="Google" id="ProtNLM"/>
    </source>
</evidence>
<dbReference type="InterPro" id="IPR032675">
    <property type="entry name" value="LRR_dom_sf"/>
</dbReference>
<evidence type="ECO:0000313" key="2">
    <source>
        <dbReference type="Proteomes" id="UP000288716"/>
    </source>
</evidence>
<dbReference type="Gene3D" id="3.80.10.10">
    <property type="entry name" value="Ribonuclease Inhibitor"/>
    <property type="match status" value="1"/>
</dbReference>